<accession>A0A0K2V256</accession>
<dbReference type="EMBL" id="HACA01026710">
    <property type="protein sequence ID" value="CDW44071.1"/>
    <property type="molecule type" value="Transcribed_RNA"/>
</dbReference>
<name>A0A0K2V256_LEPSM</name>
<reference evidence="1" key="1">
    <citation type="submission" date="2014-05" db="EMBL/GenBank/DDBJ databases">
        <authorList>
            <person name="Chronopoulou M."/>
        </authorList>
    </citation>
    <scope>NUCLEOTIDE SEQUENCE</scope>
    <source>
        <tissue evidence="1">Whole organism</tissue>
    </source>
</reference>
<proteinExistence type="predicted"/>
<sequence>MGQQGKEIPPQVSTHRILSVGANGFLPSRNYETIRIITEYKLICLVGLKFLKSSPKLLIFSYFVRVRMDSRWRNEGSIVPLHKLTTHCSEKRNI</sequence>
<dbReference type="AlphaFoldDB" id="A0A0K2V256"/>
<protein>
    <submittedName>
        <fullName evidence="1">Uncharacterized protein</fullName>
    </submittedName>
</protein>
<evidence type="ECO:0000313" key="1">
    <source>
        <dbReference type="EMBL" id="CDW44071.1"/>
    </source>
</evidence>
<organism evidence="1">
    <name type="scientific">Lepeophtheirus salmonis</name>
    <name type="common">Salmon louse</name>
    <name type="synonym">Caligus salmonis</name>
    <dbReference type="NCBI Taxonomy" id="72036"/>
    <lineage>
        <taxon>Eukaryota</taxon>
        <taxon>Metazoa</taxon>
        <taxon>Ecdysozoa</taxon>
        <taxon>Arthropoda</taxon>
        <taxon>Crustacea</taxon>
        <taxon>Multicrustacea</taxon>
        <taxon>Hexanauplia</taxon>
        <taxon>Copepoda</taxon>
        <taxon>Siphonostomatoida</taxon>
        <taxon>Caligidae</taxon>
        <taxon>Lepeophtheirus</taxon>
    </lineage>
</organism>